<evidence type="ECO:0000256" key="1">
    <source>
        <dbReference type="SAM" id="MobiDB-lite"/>
    </source>
</evidence>
<dbReference type="Proteomes" id="UP001229313">
    <property type="component" value="Chromosome"/>
</dbReference>
<accession>A0ABY9P5N2</accession>
<feature type="compositionally biased region" description="Basic and acidic residues" evidence="1">
    <location>
        <begin position="389"/>
        <end position="402"/>
    </location>
</feature>
<dbReference type="RefSeq" id="WP_309151002.1">
    <property type="nucleotide sequence ID" value="NZ_CP133568.1"/>
</dbReference>
<feature type="region of interest" description="Disordered" evidence="1">
    <location>
        <begin position="362"/>
        <end position="409"/>
    </location>
</feature>
<keyword evidence="2" id="KW-0732">Signal</keyword>
<sequence length="409" mass="44270">MRHRSPLLFLLPAAALPLLIGWAIGATAAPPAAAPASGPQAASAVSQALGAALRADAPAALAALKHAPAEQFQGKDADFRQCMLERHERKAPPPVVAATATAPRDAFATQVLGIYQRYWWHAVREPQRRGELERTLKAELAAAIGEPAPGDGEEAFEALYAKLDARLRESGLHPLQGRTPPLYDLFLWGGQEQRDYTVALPGGVAQPVKVFVMDGWISRGWSHYTACGKTGAAGWVKPEGLYAVRESYGDLQGEDFKVSFLGHEAQHFADLARWPKLPPWRLEYRAKLVELAQADSSREKLLDRFYRAQDDDLDHPHPYANKRVLTDAAKALGLGADADLRKADPAALRRVAAEALLADTRKLESEPAGTYAEPAKGEAKPAAWPQAKPTDKPTDKPADKPASKPAGRP</sequence>
<reference evidence="3 4" key="1">
    <citation type="submission" date="2023-08" db="EMBL/GenBank/DDBJ databases">
        <title>The whole genome sequence of Lysobacter yananisis.</title>
        <authorList>
            <person name="Sun H."/>
        </authorList>
    </citation>
    <scope>NUCLEOTIDE SEQUENCE [LARGE SCALE GENOMIC DNA]</scope>
    <source>
        <strain evidence="3 4">SNNU513</strain>
    </source>
</reference>
<feature type="signal peptide" evidence="2">
    <location>
        <begin position="1"/>
        <end position="28"/>
    </location>
</feature>
<dbReference type="EMBL" id="CP133568">
    <property type="protein sequence ID" value="WMT01659.1"/>
    <property type="molecule type" value="Genomic_DNA"/>
</dbReference>
<protein>
    <submittedName>
        <fullName evidence="3">Uncharacterized protein</fullName>
    </submittedName>
</protein>
<gene>
    <name evidence="3" type="ORF">RDV84_16950</name>
</gene>
<evidence type="ECO:0000313" key="4">
    <source>
        <dbReference type="Proteomes" id="UP001229313"/>
    </source>
</evidence>
<organism evidence="3 4">
    <name type="scientific">Lysobacter yananisis</name>
    <dbReference type="NCBI Taxonomy" id="1003114"/>
    <lineage>
        <taxon>Bacteria</taxon>
        <taxon>Pseudomonadati</taxon>
        <taxon>Pseudomonadota</taxon>
        <taxon>Gammaproteobacteria</taxon>
        <taxon>Lysobacterales</taxon>
        <taxon>Lysobacteraceae</taxon>
        <taxon>Lysobacter</taxon>
    </lineage>
</organism>
<evidence type="ECO:0000313" key="3">
    <source>
        <dbReference type="EMBL" id="WMT01659.1"/>
    </source>
</evidence>
<evidence type="ECO:0000256" key="2">
    <source>
        <dbReference type="SAM" id="SignalP"/>
    </source>
</evidence>
<proteinExistence type="predicted"/>
<feature type="chain" id="PRO_5046212500" evidence="2">
    <location>
        <begin position="29"/>
        <end position="409"/>
    </location>
</feature>
<keyword evidence="4" id="KW-1185">Reference proteome</keyword>
<name>A0ABY9P5N2_9GAMM</name>